<dbReference type="EMBL" id="BLKM01008651">
    <property type="protein sequence ID" value="GFG34395.1"/>
    <property type="molecule type" value="Genomic_DNA"/>
</dbReference>
<organism evidence="1 2">
    <name type="scientific">Coptotermes formosanus</name>
    <name type="common">Formosan subterranean termite</name>
    <dbReference type="NCBI Taxonomy" id="36987"/>
    <lineage>
        <taxon>Eukaryota</taxon>
        <taxon>Metazoa</taxon>
        <taxon>Ecdysozoa</taxon>
        <taxon>Arthropoda</taxon>
        <taxon>Hexapoda</taxon>
        <taxon>Insecta</taxon>
        <taxon>Pterygota</taxon>
        <taxon>Neoptera</taxon>
        <taxon>Polyneoptera</taxon>
        <taxon>Dictyoptera</taxon>
        <taxon>Blattodea</taxon>
        <taxon>Blattoidea</taxon>
        <taxon>Termitoidae</taxon>
        <taxon>Rhinotermitidae</taxon>
        <taxon>Coptotermes</taxon>
    </lineage>
</organism>
<accession>A0A6L2PV99</accession>
<proteinExistence type="predicted"/>
<name>A0A6L2PV99_COPFO</name>
<reference evidence="2" key="1">
    <citation type="submission" date="2020-01" db="EMBL/GenBank/DDBJ databases">
        <title>Draft genome sequence of the Termite Coptotermes fromosanus.</title>
        <authorList>
            <person name="Itakura S."/>
            <person name="Yosikawa Y."/>
            <person name="Umezawa K."/>
        </authorList>
    </citation>
    <scope>NUCLEOTIDE SEQUENCE [LARGE SCALE GENOMIC DNA]</scope>
</reference>
<evidence type="ECO:0000313" key="2">
    <source>
        <dbReference type="Proteomes" id="UP000502823"/>
    </source>
</evidence>
<keyword evidence="2" id="KW-1185">Reference proteome</keyword>
<sequence>MEKTSYQEPLPFNCASGSEKEEKVWKTMNRLAVRLRRKAMESVQNVKTLVKADRRLDIRMIAGEMNID</sequence>
<protein>
    <submittedName>
        <fullName evidence="1">Uncharacterized protein</fullName>
    </submittedName>
</protein>
<evidence type="ECO:0000313" key="1">
    <source>
        <dbReference type="EMBL" id="GFG34395.1"/>
    </source>
</evidence>
<dbReference type="AlphaFoldDB" id="A0A6L2PV99"/>
<comment type="caution">
    <text evidence="1">The sequence shown here is derived from an EMBL/GenBank/DDBJ whole genome shotgun (WGS) entry which is preliminary data.</text>
</comment>
<dbReference type="Proteomes" id="UP000502823">
    <property type="component" value="Unassembled WGS sequence"/>
</dbReference>
<gene>
    <name evidence="1" type="ORF">Cfor_07662</name>
</gene>
<dbReference type="InParanoid" id="A0A6L2PV99"/>